<dbReference type="Gene3D" id="1.20.1250.20">
    <property type="entry name" value="MFS general substrate transporter like domains"/>
    <property type="match status" value="2"/>
</dbReference>
<dbReference type="InterPro" id="IPR051084">
    <property type="entry name" value="H+-coupled_symporters"/>
</dbReference>
<dbReference type="Proteomes" id="UP000270342">
    <property type="component" value="Unassembled WGS sequence"/>
</dbReference>
<protein>
    <submittedName>
        <fullName evidence="10">MFS transporter</fullName>
    </submittedName>
</protein>
<dbReference type="EMBL" id="RBZU01000013">
    <property type="protein sequence ID" value="RKP47188.1"/>
    <property type="molecule type" value="Genomic_DNA"/>
</dbReference>
<evidence type="ECO:0000256" key="1">
    <source>
        <dbReference type="ARBA" id="ARBA00004651"/>
    </source>
</evidence>
<feature type="transmembrane region" description="Helical" evidence="8">
    <location>
        <begin position="351"/>
        <end position="372"/>
    </location>
</feature>
<keyword evidence="11" id="KW-1185">Reference proteome</keyword>
<proteinExistence type="predicted"/>
<feature type="transmembrane region" description="Helical" evidence="8">
    <location>
        <begin position="97"/>
        <end position="116"/>
    </location>
</feature>
<evidence type="ECO:0000259" key="9">
    <source>
        <dbReference type="PROSITE" id="PS50850"/>
    </source>
</evidence>
<keyword evidence="6 8" id="KW-1133">Transmembrane helix</keyword>
<evidence type="ECO:0000256" key="2">
    <source>
        <dbReference type="ARBA" id="ARBA00022448"/>
    </source>
</evidence>
<feature type="transmembrane region" description="Helical" evidence="8">
    <location>
        <begin position="172"/>
        <end position="191"/>
    </location>
</feature>
<keyword evidence="3" id="KW-1003">Cell membrane</keyword>
<feature type="transmembrane region" description="Helical" evidence="8">
    <location>
        <begin position="34"/>
        <end position="53"/>
    </location>
</feature>
<dbReference type="InterPro" id="IPR036259">
    <property type="entry name" value="MFS_trans_sf"/>
</dbReference>
<feature type="transmembrane region" description="Helical" evidence="8">
    <location>
        <begin position="262"/>
        <end position="282"/>
    </location>
</feature>
<feature type="domain" description="Major facilitator superfamily (MFS) profile" evidence="9">
    <location>
        <begin position="1"/>
        <end position="406"/>
    </location>
</feature>
<evidence type="ECO:0000256" key="5">
    <source>
        <dbReference type="ARBA" id="ARBA00022847"/>
    </source>
</evidence>
<feature type="transmembrane region" description="Helical" evidence="8">
    <location>
        <begin position="289"/>
        <end position="309"/>
    </location>
</feature>
<feature type="transmembrane region" description="Helical" evidence="8">
    <location>
        <begin position="73"/>
        <end position="91"/>
    </location>
</feature>
<dbReference type="Pfam" id="PF07690">
    <property type="entry name" value="MFS_1"/>
    <property type="match status" value="1"/>
</dbReference>
<dbReference type="PANTHER" id="PTHR43528">
    <property type="entry name" value="ALPHA-KETOGLUTARATE PERMEASE"/>
    <property type="match status" value="1"/>
</dbReference>
<reference evidence="10 11" key="1">
    <citation type="submission" date="2018-10" db="EMBL/GenBank/DDBJ databases">
        <title>Robbsia sp. DHC34, isolated from soil.</title>
        <authorList>
            <person name="Gao Z.-H."/>
            <person name="Qiu L.-H."/>
        </authorList>
    </citation>
    <scope>NUCLEOTIDE SEQUENCE [LARGE SCALE GENOMIC DNA]</scope>
    <source>
        <strain evidence="10 11">DHC34</strain>
    </source>
</reference>
<comment type="subcellular location">
    <subcellularLocation>
        <location evidence="1">Cell membrane</location>
        <topology evidence="1">Multi-pass membrane protein</topology>
    </subcellularLocation>
</comment>
<dbReference type="InterPro" id="IPR020846">
    <property type="entry name" value="MFS_dom"/>
</dbReference>
<keyword evidence="5" id="KW-0769">Symport</keyword>
<dbReference type="GO" id="GO:0015293">
    <property type="term" value="F:symporter activity"/>
    <property type="evidence" value="ECO:0007669"/>
    <property type="project" value="UniProtKB-KW"/>
</dbReference>
<keyword evidence="7 8" id="KW-0472">Membrane</keyword>
<accession>A0A494X9I8</accession>
<dbReference type="PANTHER" id="PTHR43528:SF7">
    <property type="entry name" value="MFS TRANSPORTER"/>
    <property type="match status" value="1"/>
</dbReference>
<comment type="caution">
    <text evidence="10">The sequence shown here is derived from an EMBL/GenBank/DDBJ whole genome shotgun (WGS) entry which is preliminary data.</text>
</comment>
<feature type="transmembrane region" description="Helical" evidence="8">
    <location>
        <begin position="137"/>
        <end position="160"/>
    </location>
</feature>
<evidence type="ECO:0000256" key="8">
    <source>
        <dbReference type="SAM" id="Phobius"/>
    </source>
</evidence>
<organism evidence="10 11">
    <name type="scientific">Pararobbsia silviterrae</name>
    <dbReference type="NCBI Taxonomy" id="1792498"/>
    <lineage>
        <taxon>Bacteria</taxon>
        <taxon>Pseudomonadati</taxon>
        <taxon>Pseudomonadota</taxon>
        <taxon>Betaproteobacteria</taxon>
        <taxon>Burkholderiales</taxon>
        <taxon>Burkholderiaceae</taxon>
        <taxon>Pararobbsia</taxon>
    </lineage>
</organism>
<dbReference type="PROSITE" id="PS50850">
    <property type="entry name" value="MFS"/>
    <property type="match status" value="1"/>
</dbReference>
<evidence type="ECO:0000256" key="7">
    <source>
        <dbReference type="ARBA" id="ARBA00023136"/>
    </source>
</evidence>
<dbReference type="OrthoDB" id="6766492at2"/>
<dbReference type="SUPFAM" id="SSF103473">
    <property type="entry name" value="MFS general substrate transporter"/>
    <property type="match status" value="1"/>
</dbReference>
<sequence>MVVLASLGGALEYYDFVVYGFFAHAIAKQFFPEASTFIGLMLSFSVMAIGYFIRPLGGIVLSSIGDRYGRRKVFLVSIAGVSAVTFCLSVLPSYATLGLAAPILLVLLRAIQGFCIGGEMPGAITYAVEATPTRAGLAVGVIIATLNFAGLLANGVNVAVQSLLSAENASLYGWRIAFFLGGVFGLISYWMRRNLEESPEFQKMQGAVVKQPFRETIRSHGGAVLIGGLSIATMGGFTGIFYGHMPTYLVQQAGYAPRAAAIAQNVALIVGAVGLLVAAWLGDWIPRRYILRVSAVLLAVLSWPFYAALTAHSMNLIVLCSLAWLAFSLASGTWGAVLADLFPVHVRFSGIALCYNVSVVLFSSFAPIVASLLTRVTGSPNAPALYVSAVSVIALLASFGIKGAQARAKRAGA</sequence>
<keyword evidence="2" id="KW-0813">Transport</keyword>
<gene>
    <name evidence="10" type="ORF">D7S86_23705</name>
</gene>
<feature type="transmembrane region" description="Helical" evidence="8">
    <location>
        <begin position="315"/>
        <end position="339"/>
    </location>
</feature>
<feature type="transmembrane region" description="Helical" evidence="8">
    <location>
        <begin position="384"/>
        <end position="401"/>
    </location>
</feature>
<dbReference type="AlphaFoldDB" id="A0A494X9I8"/>
<dbReference type="GO" id="GO:0005886">
    <property type="term" value="C:plasma membrane"/>
    <property type="evidence" value="ECO:0007669"/>
    <property type="project" value="UniProtKB-SubCell"/>
</dbReference>
<evidence type="ECO:0000256" key="4">
    <source>
        <dbReference type="ARBA" id="ARBA00022692"/>
    </source>
</evidence>
<feature type="transmembrane region" description="Helical" evidence="8">
    <location>
        <begin position="223"/>
        <end position="242"/>
    </location>
</feature>
<dbReference type="InterPro" id="IPR011701">
    <property type="entry name" value="MFS"/>
</dbReference>
<evidence type="ECO:0000256" key="3">
    <source>
        <dbReference type="ARBA" id="ARBA00022475"/>
    </source>
</evidence>
<evidence type="ECO:0000256" key="6">
    <source>
        <dbReference type="ARBA" id="ARBA00022989"/>
    </source>
</evidence>
<evidence type="ECO:0000313" key="11">
    <source>
        <dbReference type="Proteomes" id="UP000270342"/>
    </source>
</evidence>
<name>A0A494X9I8_9BURK</name>
<evidence type="ECO:0000313" key="10">
    <source>
        <dbReference type="EMBL" id="RKP47188.1"/>
    </source>
</evidence>
<keyword evidence="4 8" id="KW-0812">Transmembrane</keyword>